<dbReference type="PROSITE" id="PS50835">
    <property type="entry name" value="IG_LIKE"/>
    <property type="match status" value="1"/>
</dbReference>
<keyword evidence="1 6" id="KW-0732">Signal</keyword>
<dbReference type="InterPro" id="IPR051287">
    <property type="entry name" value="TCR_variable_region"/>
</dbReference>
<reference evidence="8" key="2">
    <citation type="submission" date="2025-09" db="UniProtKB">
        <authorList>
            <consortium name="Ensembl"/>
        </authorList>
    </citation>
    <scope>IDENTIFICATION</scope>
</reference>
<evidence type="ECO:0000256" key="6">
    <source>
        <dbReference type="SAM" id="SignalP"/>
    </source>
</evidence>
<dbReference type="STRING" id="32473.ENSXCOP00000002029"/>
<dbReference type="InterPro" id="IPR013106">
    <property type="entry name" value="Ig_V-set"/>
</dbReference>
<evidence type="ECO:0000313" key="9">
    <source>
        <dbReference type="Proteomes" id="UP000261380"/>
    </source>
</evidence>
<keyword evidence="4" id="KW-0393">Immunoglobulin domain</keyword>
<evidence type="ECO:0000256" key="2">
    <source>
        <dbReference type="ARBA" id="ARBA00023130"/>
    </source>
</evidence>
<dbReference type="PANTHER" id="PTHR19367">
    <property type="entry name" value="T-CELL RECEPTOR ALPHA CHAIN V REGION"/>
    <property type="match status" value="1"/>
</dbReference>
<evidence type="ECO:0000256" key="4">
    <source>
        <dbReference type="ARBA" id="ARBA00023319"/>
    </source>
</evidence>
<dbReference type="InterPro" id="IPR036179">
    <property type="entry name" value="Ig-like_dom_sf"/>
</dbReference>
<keyword evidence="9" id="KW-1185">Reference proteome</keyword>
<feature type="chain" id="PRO_5017212293" description="Ig-like domain-containing protein" evidence="6">
    <location>
        <begin position="19"/>
        <end position="115"/>
    </location>
</feature>
<proteinExistence type="predicted"/>
<dbReference type="Ensembl" id="ENSXCOT00000002059.1">
    <property type="protein sequence ID" value="ENSXCOP00000002029.1"/>
    <property type="gene ID" value="ENSXCOG00000001633.1"/>
</dbReference>
<dbReference type="AlphaFoldDB" id="A0A3B5L2L7"/>
<evidence type="ECO:0000259" key="7">
    <source>
        <dbReference type="PROSITE" id="PS50835"/>
    </source>
</evidence>
<dbReference type="InterPro" id="IPR007110">
    <property type="entry name" value="Ig-like_dom"/>
</dbReference>
<evidence type="ECO:0000256" key="1">
    <source>
        <dbReference type="ARBA" id="ARBA00022729"/>
    </source>
</evidence>
<evidence type="ECO:0000313" key="8">
    <source>
        <dbReference type="Ensembl" id="ENSXCOP00000002029.1"/>
    </source>
</evidence>
<dbReference type="SUPFAM" id="SSF48726">
    <property type="entry name" value="Immunoglobulin"/>
    <property type="match status" value="1"/>
</dbReference>
<dbReference type="Pfam" id="PF07686">
    <property type="entry name" value="V-set"/>
    <property type="match status" value="1"/>
</dbReference>
<keyword evidence="3" id="KW-0675">Receptor</keyword>
<dbReference type="GO" id="GO:0002250">
    <property type="term" value="P:adaptive immune response"/>
    <property type="evidence" value="ECO:0007669"/>
    <property type="project" value="UniProtKB-KW"/>
</dbReference>
<sequence>LALILGYIILILFPCVNCQQLTAAKTEEFSSEGSSVTLTCSYSKAAVYDDYIFWYRQYPGKPPDFLISHSGTGEKLQDPVPGFSFNMNADKTQMDLLISSAAVTDSAVYYSASSC</sequence>
<feature type="domain" description="Ig-like" evidence="7">
    <location>
        <begin position="14"/>
        <end position="115"/>
    </location>
</feature>
<evidence type="ECO:0000256" key="3">
    <source>
        <dbReference type="ARBA" id="ARBA00023170"/>
    </source>
</evidence>
<name>A0A3B5L2L7_9TELE</name>
<dbReference type="SMART" id="SM00406">
    <property type="entry name" value="IGv"/>
    <property type="match status" value="1"/>
</dbReference>
<protein>
    <recommendedName>
        <fullName evidence="7">Ig-like domain-containing protein</fullName>
    </recommendedName>
</protein>
<organism evidence="8 9">
    <name type="scientific">Xiphophorus couchianus</name>
    <name type="common">Monterrey platyfish</name>
    <dbReference type="NCBI Taxonomy" id="32473"/>
    <lineage>
        <taxon>Eukaryota</taxon>
        <taxon>Metazoa</taxon>
        <taxon>Chordata</taxon>
        <taxon>Craniata</taxon>
        <taxon>Vertebrata</taxon>
        <taxon>Euteleostomi</taxon>
        <taxon>Actinopterygii</taxon>
        <taxon>Neopterygii</taxon>
        <taxon>Teleostei</taxon>
        <taxon>Neoteleostei</taxon>
        <taxon>Acanthomorphata</taxon>
        <taxon>Ovalentaria</taxon>
        <taxon>Atherinomorphae</taxon>
        <taxon>Cyprinodontiformes</taxon>
        <taxon>Poeciliidae</taxon>
        <taxon>Poeciliinae</taxon>
        <taxon>Xiphophorus</taxon>
    </lineage>
</organism>
<keyword evidence="5" id="KW-1279">T cell receptor</keyword>
<dbReference type="PANTHER" id="PTHR19367:SF18">
    <property type="entry name" value="T CELL RECEPTOR ALPHA VARIABLE 16"/>
    <property type="match status" value="1"/>
</dbReference>
<dbReference type="Proteomes" id="UP000261380">
    <property type="component" value="Unplaced"/>
</dbReference>
<evidence type="ECO:0000256" key="5">
    <source>
        <dbReference type="ARBA" id="ARBA00043266"/>
    </source>
</evidence>
<dbReference type="GO" id="GO:0042101">
    <property type="term" value="C:T cell receptor complex"/>
    <property type="evidence" value="ECO:0007669"/>
    <property type="project" value="UniProtKB-KW"/>
</dbReference>
<reference evidence="8" key="1">
    <citation type="submission" date="2025-08" db="UniProtKB">
        <authorList>
            <consortium name="Ensembl"/>
        </authorList>
    </citation>
    <scope>IDENTIFICATION</scope>
</reference>
<keyword evidence="5" id="KW-0391">Immunity</keyword>
<keyword evidence="2" id="KW-1064">Adaptive immunity</keyword>
<feature type="signal peptide" evidence="6">
    <location>
        <begin position="1"/>
        <end position="18"/>
    </location>
</feature>
<dbReference type="InterPro" id="IPR013783">
    <property type="entry name" value="Ig-like_fold"/>
</dbReference>
<dbReference type="GeneTree" id="ENSGT01150000287280"/>
<accession>A0A3B5L2L7</accession>
<dbReference type="Gene3D" id="2.60.40.10">
    <property type="entry name" value="Immunoglobulins"/>
    <property type="match status" value="1"/>
</dbReference>